<dbReference type="OrthoDB" id="1938246at2759"/>
<proteinExistence type="predicted"/>
<comment type="caution">
    <text evidence="1">The sequence shown here is derived from an EMBL/GenBank/DDBJ whole genome shotgun (WGS) entry which is preliminary data.</text>
</comment>
<keyword evidence="2" id="KW-1185">Reference proteome</keyword>
<gene>
    <name evidence="1" type="ORF">GIB67_032040</name>
</gene>
<sequence length="193" mass="22254">MLYVVGWNKTCKPRKERGIDIRSLKEVNLAILMKLAWNFLYGQDDWAKHMRAKFNTKAGNRIYSTQGSSVWGAGIRGAVTEVEQRSGWIVGDGKDIDLWRDNWCHQSPIKDLIDSNDIPWHCLKAKVSSIIHNGHWRVSNKMAAILHRLNINLSTIQICSGKPVKRIWRPDIHGKFSVKSAFQEIRNKGQSYW</sequence>
<evidence type="ECO:0000313" key="1">
    <source>
        <dbReference type="EMBL" id="KAF6159269.1"/>
    </source>
</evidence>
<dbReference type="Proteomes" id="UP000541444">
    <property type="component" value="Unassembled WGS sequence"/>
</dbReference>
<dbReference type="AlphaFoldDB" id="A0A7J7MWF5"/>
<dbReference type="EMBL" id="JACGCM010001193">
    <property type="protein sequence ID" value="KAF6159269.1"/>
    <property type="molecule type" value="Genomic_DNA"/>
</dbReference>
<name>A0A7J7MWF5_9MAGN</name>
<protein>
    <submittedName>
        <fullName evidence="1">Uncharacterized protein</fullName>
    </submittedName>
</protein>
<organism evidence="1 2">
    <name type="scientific">Kingdonia uniflora</name>
    <dbReference type="NCBI Taxonomy" id="39325"/>
    <lineage>
        <taxon>Eukaryota</taxon>
        <taxon>Viridiplantae</taxon>
        <taxon>Streptophyta</taxon>
        <taxon>Embryophyta</taxon>
        <taxon>Tracheophyta</taxon>
        <taxon>Spermatophyta</taxon>
        <taxon>Magnoliopsida</taxon>
        <taxon>Ranunculales</taxon>
        <taxon>Circaeasteraceae</taxon>
        <taxon>Kingdonia</taxon>
    </lineage>
</organism>
<reference evidence="1 2" key="1">
    <citation type="journal article" date="2020" name="IScience">
        <title>Genome Sequencing of the Endangered Kingdonia uniflora (Circaeasteraceae, Ranunculales) Reveals Potential Mechanisms of Evolutionary Specialization.</title>
        <authorList>
            <person name="Sun Y."/>
            <person name="Deng T."/>
            <person name="Zhang A."/>
            <person name="Moore M.J."/>
            <person name="Landis J.B."/>
            <person name="Lin N."/>
            <person name="Zhang H."/>
            <person name="Zhang X."/>
            <person name="Huang J."/>
            <person name="Zhang X."/>
            <person name="Sun H."/>
            <person name="Wang H."/>
        </authorList>
    </citation>
    <scope>NUCLEOTIDE SEQUENCE [LARGE SCALE GENOMIC DNA]</scope>
    <source>
        <strain evidence="1">TB1705</strain>
        <tissue evidence="1">Leaf</tissue>
    </source>
</reference>
<accession>A0A7J7MWF5</accession>
<evidence type="ECO:0000313" key="2">
    <source>
        <dbReference type="Proteomes" id="UP000541444"/>
    </source>
</evidence>